<dbReference type="RefSeq" id="WP_229122876.1">
    <property type="nucleotide sequence ID" value="NZ_CP064791.1"/>
</dbReference>
<reference evidence="3 4" key="1">
    <citation type="submission" date="2020-11" db="EMBL/GenBank/DDBJ databases">
        <title>Carbohydrate-dependent, anaerobic sulfur respiration: A novel catabolism in halophilic archaea.</title>
        <authorList>
            <person name="Sorokin D.Y."/>
            <person name="Messina E."/>
            <person name="Smedile F."/>
            <person name="La Cono V."/>
            <person name="Hallsworth J.E."/>
            <person name="Yakimov M.M."/>
        </authorList>
    </citation>
    <scope>NUCLEOTIDE SEQUENCE [LARGE SCALE GENOMIC DNA]</scope>
    <source>
        <strain evidence="3 4">HSR-Est</strain>
    </source>
</reference>
<evidence type="ECO:0000313" key="4">
    <source>
        <dbReference type="Proteomes" id="UP000663292"/>
    </source>
</evidence>
<sequence length="150" mass="15802">MHDSSPRADRRAVSELASAVVLIVIVIGIVTAIGSSVLFLENEQSGPQAQFSFDYNEDRQYILIEHDGGDTFAAGNLSVQGPDDASARWSELASVSESTTVGPDSVPVRVGETGAYGEPVGSQDSLRIVYIDPESGDATVLDTWNGTSGI</sequence>
<keyword evidence="1" id="KW-0472">Membrane</keyword>
<feature type="domain" description="Archaeal Type IV pilin N-terminal" evidence="2">
    <location>
        <begin position="11"/>
        <end position="80"/>
    </location>
</feature>
<gene>
    <name evidence="3" type="ORF">HSEST_1297</name>
</gene>
<protein>
    <submittedName>
        <fullName evidence="3">Pilin/Flagellin, FlaG/FlaF family</fullName>
    </submittedName>
</protein>
<evidence type="ECO:0000256" key="1">
    <source>
        <dbReference type="SAM" id="Phobius"/>
    </source>
</evidence>
<feature type="transmembrane region" description="Helical" evidence="1">
    <location>
        <begin position="12"/>
        <end position="40"/>
    </location>
</feature>
<dbReference type="EMBL" id="CP064791">
    <property type="protein sequence ID" value="QSG14830.1"/>
    <property type="molecule type" value="Genomic_DNA"/>
</dbReference>
<keyword evidence="3" id="KW-0969">Cilium</keyword>
<dbReference type="Proteomes" id="UP000663292">
    <property type="component" value="Chromosome"/>
</dbReference>
<evidence type="ECO:0000313" key="3">
    <source>
        <dbReference type="EMBL" id="QSG14830.1"/>
    </source>
</evidence>
<keyword evidence="1" id="KW-0812">Transmembrane</keyword>
<name>A0A897NK32_9EURY</name>
<dbReference type="GeneID" id="68857934"/>
<keyword evidence="3" id="KW-0282">Flagellum</keyword>
<keyword evidence="1" id="KW-1133">Transmembrane helix</keyword>
<keyword evidence="4" id="KW-1185">Reference proteome</keyword>
<dbReference type="InterPro" id="IPR012859">
    <property type="entry name" value="Pilin_N_archaeal"/>
</dbReference>
<evidence type="ECO:0000259" key="2">
    <source>
        <dbReference type="Pfam" id="PF07790"/>
    </source>
</evidence>
<dbReference type="AlphaFoldDB" id="A0A897NK32"/>
<keyword evidence="3" id="KW-0966">Cell projection</keyword>
<organism evidence="3 4">
    <name type="scientific">Halapricum desulfuricans</name>
    <dbReference type="NCBI Taxonomy" id="2841257"/>
    <lineage>
        <taxon>Archaea</taxon>
        <taxon>Methanobacteriati</taxon>
        <taxon>Methanobacteriota</taxon>
        <taxon>Stenosarchaea group</taxon>
        <taxon>Halobacteria</taxon>
        <taxon>Halobacteriales</taxon>
        <taxon>Haloarculaceae</taxon>
        <taxon>Halapricum</taxon>
    </lineage>
</organism>
<dbReference type="Pfam" id="PF07790">
    <property type="entry name" value="Pilin_N"/>
    <property type="match status" value="1"/>
</dbReference>
<accession>A0A897NK32</accession>
<proteinExistence type="predicted"/>